<dbReference type="Proteomes" id="UP001062846">
    <property type="component" value="Chromosome 5"/>
</dbReference>
<proteinExistence type="predicted"/>
<reference evidence="1" key="1">
    <citation type="submission" date="2022-02" db="EMBL/GenBank/DDBJ databases">
        <title>Plant Genome Project.</title>
        <authorList>
            <person name="Zhang R.-G."/>
        </authorList>
    </citation>
    <scope>NUCLEOTIDE SEQUENCE</scope>
    <source>
        <strain evidence="1">AT1</strain>
    </source>
</reference>
<comment type="caution">
    <text evidence="1">The sequence shown here is derived from an EMBL/GenBank/DDBJ whole genome shotgun (WGS) entry which is preliminary data.</text>
</comment>
<name>A0ACC0NP40_RHOML</name>
<gene>
    <name evidence="1" type="ORF">RHMOL_Rhmol05G0093300</name>
</gene>
<organism evidence="1 2">
    <name type="scientific">Rhododendron molle</name>
    <name type="common">Chinese azalea</name>
    <name type="synonym">Azalea mollis</name>
    <dbReference type="NCBI Taxonomy" id="49168"/>
    <lineage>
        <taxon>Eukaryota</taxon>
        <taxon>Viridiplantae</taxon>
        <taxon>Streptophyta</taxon>
        <taxon>Embryophyta</taxon>
        <taxon>Tracheophyta</taxon>
        <taxon>Spermatophyta</taxon>
        <taxon>Magnoliopsida</taxon>
        <taxon>eudicotyledons</taxon>
        <taxon>Gunneridae</taxon>
        <taxon>Pentapetalae</taxon>
        <taxon>asterids</taxon>
        <taxon>Ericales</taxon>
        <taxon>Ericaceae</taxon>
        <taxon>Ericoideae</taxon>
        <taxon>Rhodoreae</taxon>
        <taxon>Rhododendron</taxon>
    </lineage>
</organism>
<protein>
    <submittedName>
        <fullName evidence="1">Uncharacterized protein</fullName>
    </submittedName>
</protein>
<accession>A0ACC0NP40</accession>
<evidence type="ECO:0000313" key="1">
    <source>
        <dbReference type="EMBL" id="KAI8554368.1"/>
    </source>
</evidence>
<evidence type="ECO:0000313" key="2">
    <source>
        <dbReference type="Proteomes" id="UP001062846"/>
    </source>
</evidence>
<dbReference type="EMBL" id="CM046392">
    <property type="protein sequence ID" value="KAI8554368.1"/>
    <property type="molecule type" value="Genomic_DNA"/>
</dbReference>
<keyword evidence="2" id="KW-1185">Reference proteome</keyword>
<sequence length="110" mass="12227">MVGIFGLGRLALAAAVEVSMQYIIWIGLAGMWVVVMAGRDTMRNVLYGYCLQVGAGDMVKVFGICFASLVKIWSSFYVFFSPFHFQTGTKIISNAVSSCFKQENMLLSRY</sequence>